<dbReference type="AlphaFoldDB" id="A0A3B0U7D1"/>
<accession>A0A3B0U7D1</accession>
<gene>
    <name evidence="1" type="ORF">MNBD_BACTEROID06-1722</name>
</gene>
<feature type="non-terminal residue" evidence="1">
    <location>
        <position position="1"/>
    </location>
</feature>
<evidence type="ECO:0000313" key="1">
    <source>
        <dbReference type="EMBL" id="VAW26288.1"/>
    </source>
</evidence>
<dbReference type="EMBL" id="UOES01000083">
    <property type="protein sequence ID" value="VAW26288.1"/>
    <property type="molecule type" value="Genomic_DNA"/>
</dbReference>
<dbReference type="Pfam" id="PF11751">
    <property type="entry name" value="PorP_SprF"/>
    <property type="match status" value="1"/>
</dbReference>
<protein>
    <recommendedName>
        <fullName evidence="2">Type IX secretion system membrane protein PorP/SprF</fullName>
    </recommendedName>
</protein>
<evidence type="ECO:0008006" key="2">
    <source>
        <dbReference type="Google" id="ProtNLM"/>
    </source>
</evidence>
<dbReference type="InterPro" id="IPR019861">
    <property type="entry name" value="PorP/SprF_Bacteroidetes"/>
</dbReference>
<dbReference type="NCBIfam" id="TIGR03519">
    <property type="entry name" value="T9SS_PorP_fam"/>
    <property type="match status" value="1"/>
</dbReference>
<reference evidence="1" key="1">
    <citation type="submission" date="2018-06" db="EMBL/GenBank/DDBJ databases">
        <authorList>
            <person name="Zhirakovskaya E."/>
        </authorList>
    </citation>
    <scope>NUCLEOTIDE SEQUENCE</scope>
</reference>
<sequence>FRPDMGAGVFYQAKKLYGSISVSHLLNPSFNFGSDELRNSLEPTIYFMGGYHYDITYNLELTPSLLVQSDFNEYLINLGAVLKYNNKFWGGITYKYLESASLIVGINLLKSNALQIGYGFDYIIHDQQAKQATSNEFRLSYALPINPFGSRKIVRTPRFRK</sequence>
<proteinExistence type="predicted"/>
<organism evidence="1">
    <name type="scientific">hydrothermal vent metagenome</name>
    <dbReference type="NCBI Taxonomy" id="652676"/>
    <lineage>
        <taxon>unclassified sequences</taxon>
        <taxon>metagenomes</taxon>
        <taxon>ecological metagenomes</taxon>
    </lineage>
</organism>
<name>A0A3B0U7D1_9ZZZZ</name>